<gene>
    <name evidence="4" type="ORF">UY20_C0001G0034</name>
</gene>
<keyword evidence="4" id="KW-0808">Transferase</keyword>
<reference evidence="4 5" key="1">
    <citation type="journal article" date="2015" name="Nature">
        <title>rRNA introns, odd ribosomes, and small enigmatic genomes across a large radiation of phyla.</title>
        <authorList>
            <person name="Brown C.T."/>
            <person name="Hug L.A."/>
            <person name="Thomas B.C."/>
            <person name="Sharon I."/>
            <person name="Castelle C.J."/>
            <person name="Singh A."/>
            <person name="Wilkins M.J."/>
            <person name="Williams K.H."/>
            <person name="Banfield J.F."/>
        </authorList>
    </citation>
    <scope>NUCLEOTIDE SEQUENCE [LARGE SCALE GENOMIC DNA]</scope>
</reference>
<dbReference type="InterPro" id="IPR001296">
    <property type="entry name" value="Glyco_trans_1"/>
</dbReference>
<feature type="domain" description="Glycosyl transferase family 1" evidence="2">
    <location>
        <begin position="473"/>
        <end position="631"/>
    </location>
</feature>
<dbReference type="AlphaFoldDB" id="A0A0G1WIQ2"/>
<evidence type="ECO:0000259" key="2">
    <source>
        <dbReference type="Pfam" id="PF00534"/>
    </source>
</evidence>
<dbReference type="GO" id="GO:0016757">
    <property type="term" value="F:glycosyltransferase activity"/>
    <property type="evidence" value="ECO:0007669"/>
    <property type="project" value="InterPro"/>
</dbReference>
<dbReference type="Gene3D" id="3.40.50.2000">
    <property type="entry name" value="Glycogen Phosphorylase B"/>
    <property type="match status" value="1"/>
</dbReference>
<dbReference type="PANTHER" id="PTHR46401">
    <property type="entry name" value="GLYCOSYLTRANSFERASE WBBK-RELATED"/>
    <property type="match status" value="1"/>
</dbReference>
<proteinExistence type="predicted"/>
<feature type="transmembrane region" description="Helical" evidence="1">
    <location>
        <begin position="383"/>
        <end position="402"/>
    </location>
</feature>
<keyword evidence="1" id="KW-0472">Membrane</keyword>
<evidence type="ECO:0000259" key="3">
    <source>
        <dbReference type="Pfam" id="PF00535"/>
    </source>
</evidence>
<dbReference type="CDD" id="cd04186">
    <property type="entry name" value="GT_2_like_c"/>
    <property type="match status" value="1"/>
</dbReference>
<evidence type="ECO:0000313" key="4">
    <source>
        <dbReference type="EMBL" id="KKU90183.1"/>
    </source>
</evidence>
<organism evidence="4 5">
    <name type="scientific">Candidatus Yanofskybacteria bacterium GW2011_GWA1_48_10</name>
    <dbReference type="NCBI Taxonomy" id="1619022"/>
    <lineage>
        <taxon>Bacteria</taxon>
        <taxon>Candidatus Yanofskyibacteriota</taxon>
    </lineage>
</organism>
<dbReference type="Proteomes" id="UP000034403">
    <property type="component" value="Unassembled WGS sequence"/>
</dbReference>
<dbReference type="InterPro" id="IPR001173">
    <property type="entry name" value="Glyco_trans_2-like"/>
</dbReference>
<evidence type="ECO:0000256" key="1">
    <source>
        <dbReference type="SAM" id="Phobius"/>
    </source>
</evidence>
<dbReference type="SUPFAM" id="SSF53448">
    <property type="entry name" value="Nucleotide-diphospho-sugar transferases"/>
    <property type="match status" value="1"/>
</dbReference>
<feature type="domain" description="Glycosyltransferase 2-like" evidence="3">
    <location>
        <begin position="9"/>
        <end position="170"/>
    </location>
</feature>
<dbReference type="PANTHER" id="PTHR46401:SF8">
    <property type="entry name" value="BLL6006 PROTEIN"/>
    <property type="match status" value="1"/>
</dbReference>
<dbReference type="InterPro" id="IPR029044">
    <property type="entry name" value="Nucleotide-diphossugar_trans"/>
</dbReference>
<keyword evidence="1" id="KW-0812">Transmembrane</keyword>
<dbReference type="SUPFAM" id="SSF53756">
    <property type="entry name" value="UDP-Glycosyltransferase/glycogen phosphorylase"/>
    <property type="match status" value="1"/>
</dbReference>
<sequence length="661" mass="75709">MKSGSLALVILNFNVAENAIRLLESLKIQTDKDFSIVIADNGSTDVNLLEKYAVREGIKLIRNGANLGYGAGNNAALNYVFGNGAEWAFIINPDTLVSQDFIEKLKKALSLRSGIVGLPLNEGGRTAYAGRLDWLKTNLEHVYEPLRADDFEVCYPIGGALAISRSAFEKTGGFDEEYLIYFEDADFAIKAREAGVKVEFALQPIIQHSVSQSAKKVGSPLILRYHFRNSLHFNHKRGSGLVRFLVWLWSLYILCKQQIKLGLGKNPVESSNIKSGVMDFYNGRMGLITNRKKIGIECEQIEGEMWGIGRILTNLLENITSRPELRNEYEFHLYFKEKIPDFEYLKDPIFRKEIISQPFWHKSFVLYYYVFLPMRLWRAGLDVMYFPNYMLPIIFSGKSLLLLTDDVYHEMRSPNQRFHHRLAYWVFTTWGVWFAARILAISKASKRELVRLFGIKPERILVDHLAVGPYCKPEINKNGDYILFAGQSFPRRHLAETMRAFEIIGPEFPRLRMIIIGPDKYKPPQIEKIKDEINRKFKEERIRHYLWVKDTELTNLFSHALATVYVSSREAFGLPPLEALAQGSMPIIADNALGHEIFGDNAFFVSAPYSAVKIADVLRDSLTNKTKREKILSARPVIVANFTWRRHADRFMEAVNLIING</sequence>
<comment type="caution">
    <text evidence="4">The sequence shown here is derived from an EMBL/GenBank/DDBJ whole genome shotgun (WGS) entry which is preliminary data.</text>
</comment>
<dbReference type="Pfam" id="PF00535">
    <property type="entry name" value="Glycos_transf_2"/>
    <property type="match status" value="1"/>
</dbReference>
<accession>A0A0G1WIQ2</accession>
<protein>
    <submittedName>
        <fullName evidence="4">Glycosyl transferase, family 2 (Modular protein)</fullName>
    </submittedName>
</protein>
<dbReference type="EMBL" id="LCPC01000001">
    <property type="protein sequence ID" value="KKU90183.1"/>
    <property type="molecule type" value="Genomic_DNA"/>
</dbReference>
<keyword evidence="1" id="KW-1133">Transmembrane helix</keyword>
<name>A0A0G1WIQ2_9BACT</name>
<dbReference type="Pfam" id="PF00534">
    <property type="entry name" value="Glycos_transf_1"/>
    <property type="match status" value="1"/>
</dbReference>
<feature type="transmembrane region" description="Helical" evidence="1">
    <location>
        <begin position="422"/>
        <end position="441"/>
    </location>
</feature>
<dbReference type="Gene3D" id="3.90.550.10">
    <property type="entry name" value="Spore Coat Polysaccharide Biosynthesis Protein SpsA, Chain A"/>
    <property type="match status" value="1"/>
</dbReference>
<evidence type="ECO:0000313" key="5">
    <source>
        <dbReference type="Proteomes" id="UP000034403"/>
    </source>
</evidence>